<protein>
    <submittedName>
        <fullName evidence="1">Uncharacterized protein</fullName>
    </submittedName>
</protein>
<evidence type="ECO:0000313" key="1">
    <source>
        <dbReference type="EMBL" id="KAG2566712.1"/>
    </source>
</evidence>
<reference evidence="1" key="1">
    <citation type="submission" date="2020-05" db="EMBL/GenBank/DDBJ databases">
        <title>WGS assembly of Panicum virgatum.</title>
        <authorList>
            <person name="Lovell J.T."/>
            <person name="Jenkins J."/>
            <person name="Shu S."/>
            <person name="Juenger T.E."/>
            <person name="Schmutz J."/>
        </authorList>
    </citation>
    <scope>NUCLEOTIDE SEQUENCE</scope>
    <source>
        <strain evidence="1">AP13</strain>
    </source>
</reference>
<dbReference type="Proteomes" id="UP000823388">
    <property type="component" value="Chromosome 7N"/>
</dbReference>
<sequence>MLRVLRSETLHWISLLNTIWSSLSRSTISNSRTCNCSSLHATLFFWNALETRDHLLALGITISFDRRCNVDSIIDRAISLASDNSLMTLQQSVPRTTLLFIFLNCFCIFLTEPA</sequence>
<gene>
    <name evidence="1" type="ORF">PVAP13_7NG249317</name>
</gene>
<comment type="caution">
    <text evidence="1">The sequence shown here is derived from an EMBL/GenBank/DDBJ whole genome shotgun (WGS) entry which is preliminary data.</text>
</comment>
<proteinExistence type="predicted"/>
<dbReference type="EMBL" id="CM029050">
    <property type="protein sequence ID" value="KAG2566712.1"/>
    <property type="molecule type" value="Genomic_DNA"/>
</dbReference>
<dbReference type="AlphaFoldDB" id="A0A8T0Q265"/>
<name>A0A8T0Q265_PANVG</name>
<keyword evidence="2" id="KW-1185">Reference proteome</keyword>
<organism evidence="1 2">
    <name type="scientific">Panicum virgatum</name>
    <name type="common">Blackwell switchgrass</name>
    <dbReference type="NCBI Taxonomy" id="38727"/>
    <lineage>
        <taxon>Eukaryota</taxon>
        <taxon>Viridiplantae</taxon>
        <taxon>Streptophyta</taxon>
        <taxon>Embryophyta</taxon>
        <taxon>Tracheophyta</taxon>
        <taxon>Spermatophyta</taxon>
        <taxon>Magnoliopsida</taxon>
        <taxon>Liliopsida</taxon>
        <taxon>Poales</taxon>
        <taxon>Poaceae</taxon>
        <taxon>PACMAD clade</taxon>
        <taxon>Panicoideae</taxon>
        <taxon>Panicodae</taxon>
        <taxon>Paniceae</taxon>
        <taxon>Panicinae</taxon>
        <taxon>Panicum</taxon>
        <taxon>Panicum sect. Hiantes</taxon>
    </lineage>
</organism>
<evidence type="ECO:0000313" key="2">
    <source>
        <dbReference type="Proteomes" id="UP000823388"/>
    </source>
</evidence>
<accession>A0A8T0Q265</accession>